<dbReference type="AlphaFoldDB" id="A0AAE3XSU9"/>
<dbReference type="RefSeq" id="WP_309942113.1">
    <property type="nucleotide sequence ID" value="NZ_AP025306.1"/>
</dbReference>
<keyword evidence="3" id="KW-0804">Transcription</keyword>
<evidence type="ECO:0000313" key="5">
    <source>
        <dbReference type="EMBL" id="MDR6241394.1"/>
    </source>
</evidence>
<organism evidence="5 6">
    <name type="scientific">Aureibacter tunicatorum</name>
    <dbReference type="NCBI Taxonomy" id="866807"/>
    <lineage>
        <taxon>Bacteria</taxon>
        <taxon>Pseudomonadati</taxon>
        <taxon>Bacteroidota</taxon>
        <taxon>Cytophagia</taxon>
        <taxon>Cytophagales</taxon>
        <taxon>Persicobacteraceae</taxon>
        <taxon>Aureibacter</taxon>
    </lineage>
</organism>
<evidence type="ECO:0000256" key="2">
    <source>
        <dbReference type="ARBA" id="ARBA00023125"/>
    </source>
</evidence>
<dbReference type="PRINTS" id="PR00032">
    <property type="entry name" value="HTHARAC"/>
</dbReference>
<dbReference type="InterPro" id="IPR053142">
    <property type="entry name" value="PchR_regulatory_protein"/>
</dbReference>
<dbReference type="GO" id="GO:0043565">
    <property type="term" value="F:sequence-specific DNA binding"/>
    <property type="evidence" value="ECO:0007669"/>
    <property type="project" value="InterPro"/>
</dbReference>
<keyword evidence="1" id="KW-0805">Transcription regulation</keyword>
<dbReference type="PROSITE" id="PS01124">
    <property type="entry name" value="HTH_ARAC_FAMILY_2"/>
    <property type="match status" value="1"/>
</dbReference>
<dbReference type="Pfam" id="PF12833">
    <property type="entry name" value="HTH_18"/>
    <property type="match status" value="1"/>
</dbReference>
<accession>A0AAE3XSU9</accession>
<dbReference type="PANTHER" id="PTHR47893">
    <property type="entry name" value="REGULATORY PROTEIN PCHR"/>
    <property type="match status" value="1"/>
</dbReference>
<dbReference type="EMBL" id="JAVDQD010000008">
    <property type="protein sequence ID" value="MDR6241394.1"/>
    <property type="molecule type" value="Genomic_DNA"/>
</dbReference>
<dbReference type="SMART" id="SM00342">
    <property type="entry name" value="HTH_ARAC"/>
    <property type="match status" value="1"/>
</dbReference>
<keyword evidence="6" id="KW-1185">Reference proteome</keyword>
<keyword evidence="2 5" id="KW-0238">DNA-binding</keyword>
<dbReference type="GO" id="GO:0003700">
    <property type="term" value="F:DNA-binding transcription factor activity"/>
    <property type="evidence" value="ECO:0007669"/>
    <property type="project" value="InterPro"/>
</dbReference>
<evidence type="ECO:0000256" key="3">
    <source>
        <dbReference type="ARBA" id="ARBA00023163"/>
    </source>
</evidence>
<sequence>MDKKERNMDSLDTIVQQHNNFIISHETKSNKKIENELYIKKSKLNPIYFNGYQNSFILKYHTIHVVERVANQNVTTSVTADASFFQMHYLLDGEAVLDMNDQEQTLRKDEVFIVDKEDLNINISYINGKRYKEVVIQFDEQFFINNGIPLSMLSSNTPKVSALNEEMSKIVLSIFSNKCVGIVKKIFLVAKVLELIVLQLKQGDADNLDNEHRSSKIVSKLIQIKNKIDQNLSENLSISSLAKSSGINEFALKNEFKNAFGKTIFQYVTEKKMLHAKDRLMYSELSIYEIAEEVGYKNATHFTAAFKKIEGLTPNKFRKQYLEQNLLTST</sequence>
<dbReference type="Proteomes" id="UP001185092">
    <property type="component" value="Unassembled WGS sequence"/>
</dbReference>
<dbReference type="PANTHER" id="PTHR47893:SF1">
    <property type="entry name" value="REGULATORY PROTEIN PCHR"/>
    <property type="match status" value="1"/>
</dbReference>
<dbReference type="PROSITE" id="PS00041">
    <property type="entry name" value="HTH_ARAC_FAMILY_1"/>
    <property type="match status" value="1"/>
</dbReference>
<comment type="caution">
    <text evidence="5">The sequence shown here is derived from an EMBL/GenBank/DDBJ whole genome shotgun (WGS) entry which is preliminary data.</text>
</comment>
<dbReference type="InterPro" id="IPR020449">
    <property type="entry name" value="Tscrpt_reg_AraC-type_HTH"/>
</dbReference>
<dbReference type="InterPro" id="IPR009057">
    <property type="entry name" value="Homeodomain-like_sf"/>
</dbReference>
<reference evidence="5" key="1">
    <citation type="submission" date="2023-07" db="EMBL/GenBank/DDBJ databases">
        <title>Genomic Encyclopedia of Type Strains, Phase IV (KMG-IV): sequencing the most valuable type-strain genomes for metagenomic binning, comparative biology and taxonomic classification.</title>
        <authorList>
            <person name="Goeker M."/>
        </authorList>
    </citation>
    <scope>NUCLEOTIDE SEQUENCE</scope>
    <source>
        <strain evidence="5">DSM 26174</strain>
    </source>
</reference>
<dbReference type="InterPro" id="IPR018060">
    <property type="entry name" value="HTH_AraC"/>
</dbReference>
<evidence type="ECO:0000256" key="1">
    <source>
        <dbReference type="ARBA" id="ARBA00023015"/>
    </source>
</evidence>
<feature type="domain" description="HTH araC/xylS-type" evidence="4">
    <location>
        <begin position="222"/>
        <end position="320"/>
    </location>
</feature>
<proteinExistence type="predicted"/>
<evidence type="ECO:0000313" key="6">
    <source>
        <dbReference type="Proteomes" id="UP001185092"/>
    </source>
</evidence>
<name>A0AAE3XSU9_9BACT</name>
<dbReference type="SUPFAM" id="SSF46689">
    <property type="entry name" value="Homeodomain-like"/>
    <property type="match status" value="2"/>
</dbReference>
<dbReference type="Gene3D" id="1.10.10.60">
    <property type="entry name" value="Homeodomain-like"/>
    <property type="match status" value="2"/>
</dbReference>
<gene>
    <name evidence="5" type="ORF">HNQ88_004481</name>
</gene>
<protein>
    <submittedName>
        <fullName evidence="5">AraC-like DNA-binding protein</fullName>
    </submittedName>
</protein>
<evidence type="ECO:0000259" key="4">
    <source>
        <dbReference type="PROSITE" id="PS01124"/>
    </source>
</evidence>
<dbReference type="InterPro" id="IPR018062">
    <property type="entry name" value="HTH_AraC-typ_CS"/>
</dbReference>